<dbReference type="OrthoDB" id="6238402at2759"/>
<evidence type="ECO:0008006" key="18">
    <source>
        <dbReference type="Google" id="ProtNLM"/>
    </source>
</evidence>
<evidence type="ECO:0000256" key="5">
    <source>
        <dbReference type="ARBA" id="ARBA00022692"/>
    </source>
</evidence>
<evidence type="ECO:0000256" key="8">
    <source>
        <dbReference type="ARBA" id="ARBA00023065"/>
    </source>
</evidence>
<reference evidence="16 17" key="1">
    <citation type="submission" date="2014-03" db="EMBL/GenBank/DDBJ databases">
        <title>Draft genome of the hookworm Oesophagostomum dentatum.</title>
        <authorList>
            <person name="Mitreva M."/>
        </authorList>
    </citation>
    <scope>NUCLEOTIDE SEQUENCE [LARGE SCALE GENOMIC DNA]</scope>
    <source>
        <strain evidence="16 17">OD-Hann</strain>
    </source>
</reference>
<dbReference type="PANTHER" id="PTHR11690:SF282">
    <property type="entry name" value="DEGENERIN-LIKE PROTEIN ASIC-1"/>
    <property type="match status" value="1"/>
</dbReference>
<keyword evidence="10" id="KW-0325">Glycoprotein</keyword>
<name>A0A0B1SSC5_OESDE</name>
<comment type="subcellular location">
    <subcellularLocation>
        <location evidence="1">Membrane</location>
        <topology evidence="1">Multi-pass membrane protein</topology>
    </subcellularLocation>
</comment>
<keyword evidence="4 13" id="KW-0894">Sodium channel</keyword>
<feature type="region of interest" description="Disordered" evidence="14">
    <location>
        <begin position="121"/>
        <end position="145"/>
    </location>
</feature>
<dbReference type="PRINTS" id="PR01078">
    <property type="entry name" value="AMINACHANNEL"/>
</dbReference>
<evidence type="ECO:0000256" key="6">
    <source>
        <dbReference type="ARBA" id="ARBA00022989"/>
    </source>
</evidence>
<evidence type="ECO:0000256" key="3">
    <source>
        <dbReference type="ARBA" id="ARBA00022448"/>
    </source>
</evidence>
<dbReference type="Pfam" id="PF00858">
    <property type="entry name" value="ASC"/>
    <property type="match status" value="1"/>
</dbReference>
<keyword evidence="8 13" id="KW-0406">Ion transport</keyword>
<evidence type="ECO:0000256" key="12">
    <source>
        <dbReference type="ARBA" id="ARBA00023303"/>
    </source>
</evidence>
<dbReference type="AlphaFoldDB" id="A0A0B1SSC5"/>
<organism evidence="16 17">
    <name type="scientific">Oesophagostomum dentatum</name>
    <name type="common">Nodular worm</name>
    <dbReference type="NCBI Taxonomy" id="61180"/>
    <lineage>
        <taxon>Eukaryota</taxon>
        <taxon>Metazoa</taxon>
        <taxon>Ecdysozoa</taxon>
        <taxon>Nematoda</taxon>
        <taxon>Chromadorea</taxon>
        <taxon>Rhabditida</taxon>
        <taxon>Rhabditina</taxon>
        <taxon>Rhabditomorpha</taxon>
        <taxon>Strongyloidea</taxon>
        <taxon>Strongylidae</taxon>
        <taxon>Oesophagostomum</taxon>
    </lineage>
</organism>
<dbReference type="GO" id="GO:0015280">
    <property type="term" value="F:ligand-gated sodium channel activity"/>
    <property type="evidence" value="ECO:0007669"/>
    <property type="project" value="TreeGrafter"/>
</dbReference>
<evidence type="ECO:0000256" key="10">
    <source>
        <dbReference type="ARBA" id="ARBA00023180"/>
    </source>
</evidence>
<feature type="transmembrane region" description="Helical" evidence="15">
    <location>
        <begin position="44"/>
        <end position="65"/>
    </location>
</feature>
<protein>
    <recommendedName>
        <fullName evidence="18">Amiloride-sensitive sodium channel</fullName>
    </recommendedName>
</protein>
<evidence type="ECO:0000256" key="13">
    <source>
        <dbReference type="RuleBase" id="RU000679"/>
    </source>
</evidence>
<keyword evidence="12 13" id="KW-0407">Ion channel</keyword>
<keyword evidence="3 13" id="KW-0813">Transport</keyword>
<feature type="compositionally biased region" description="Basic and acidic residues" evidence="14">
    <location>
        <begin position="126"/>
        <end position="142"/>
    </location>
</feature>
<evidence type="ECO:0000256" key="14">
    <source>
        <dbReference type="SAM" id="MobiDB-lite"/>
    </source>
</evidence>
<evidence type="ECO:0000256" key="7">
    <source>
        <dbReference type="ARBA" id="ARBA00023053"/>
    </source>
</evidence>
<dbReference type="InterPro" id="IPR001873">
    <property type="entry name" value="ENaC"/>
</dbReference>
<gene>
    <name evidence="16" type="ORF">OESDEN_13444</name>
</gene>
<dbReference type="PANTHER" id="PTHR11690">
    <property type="entry name" value="AMILORIDE-SENSITIVE SODIUM CHANNEL-RELATED"/>
    <property type="match status" value="1"/>
</dbReference>
<sequence length="174" mass="19831">MEQAHPANSSFFCVDCSKIPKRKSAHFSAHGIPRAYVSEGLRRVLWLLLFVLCLCAFGYQAYLIILRFLRNDIIVGVEIRFEEIRFPAVTVCNINPYKNSLARQSSSIKNALESFEFAIDRSSGSEPKEKSERHKRSNDEPPVRPAHVYCRESEGHFSVDPEGDEQCVGFFSNK</sequence>
<proteinExistence type="inferred from homology"/>
<dbReference type="GO" id="GO:0005886">
    <property type="term" value="C:plasma membrane"/>
    <property type="evidence" value="ECO:0007669"/>
    <property type="project" value="TreeGrafter"/>
</dbReference>
<evidence type="ECO:0000313" key="16">
    <source>
        <dbReference type="EMBL" id="KHJ86796.1"/>
    </source>
</evidence>
<evidence type="ECO:0000256" key="11">
    <source>
        <dbReference type="ARBA" id="ARBA00023201"/>
    </source>
</evidence>
<dbReference type="Proteomes" id="UP000053660">
    <property type="component" value="Unassembled WGS sequence"/>
</dbReference>
<keyword evidence="7" id="KW-0915">Sodium</keyword>
<evidence type="ECO:0000313" key="17">
    <source>
        <dbReference type="Proteomes" id="UP000053660"/>
    </source>
</evidence>
<keyword evidence="6 15" id="KW-1133">Transmembrane helix</keyword>
<keyword evidence="17" id="KW-1185">Reference proteome</keyword>
<dbReference type="EMBL" id="KN559377">
    <property type="protein sequence ID" value="KHJ86796.1"/>
    <property type="molecule type" value="Genomic_DNA"/>
</dbReference>
<evidence type="ECO:0000256" key="9">
    <source>
        <dbReference type="ARBA" id="ARBA00023136"/>
    </source>
</evidence>
<evidence type="ECO:0000256" key="1">
    <source>
        <dbReference type="ARBA" id="ARBA00004141"/>
    </source>
</evidence>
<keyword evidence="11 13" id="KW-0739">Sodium transport</keyword>
<keyword evidence="9 15" id="KW-0472">Membrane</keyword>
<evidence type="ECO:0000256" key="15">
    <source>
        <dbReference type="SAM" id="Phobius"/>
    </source>
</evidence>
<evidence type="ECO:0000256" key="4">
    <source>
        <dbReference type="ARBA" id="ARBA00022461"/>
    </source>
</evidence>
<comment type="similarity">
    <text evidence="2 13">Belongs to the amiloride-sensitive sodium channel (TC 1.A.6) family.</text>
</comment>
<evidence type="ECO:0000256" key="2">
    <source>
        <dbReference type="ARBA" id="ARBA00007193"/>
    </source>
</evidence>
<accession>A0A0B1SSC5</accession>
<keyword evidence="5 13" id="KW-0812">Transmembrane</keyword>